<dbReference type="InterPro" id="IPR039424">
    <property type="entry name" value="SBP_5"/>
</dbReference>
<evidence type="ECO:0000256" key="5">
    <source>
        <dbReference type="ARBA" id="ARBA00022856"/>
    </source>
</evidence>
<dbReference type="Gene3D" id="3.40.190.10">
    <property type="entry name" value="Periplasmic binding protein-like II"/>
    <property type="match status" value="1"/>
</dbReference>
<dbReference type="EMBL" id="AZCU01000007">
    <property type="protein sequence ID" value="KRK25501.1"/>
    <property type="molecule type" value="Genomic_DNA"/>
</dbReference>
<evidence type="ECO:0000313" key="8">
    <source>
        <dbReference type="Proteomes" id="UP000051020"/>
    </source>
</evidence>
<keyword evidence="4" id="KW-0732">Signal</keyword>
<dbReference type="GO" id="GO:0043190">
    <property type="term" value="C:ATP-binding cassette (ABC) transporter complex"/>
    <property type="evidence" value="ECO:0007669"/>
    <property type="project" value="InterPro"/>
</dbReference>
<sequence>MSLSRGHKLLLTIGGVAIIGGIGFTVNAHSQAGHTKQSQVINLSAGSEIMSLDPAKMTDSTSNSQLTQVDEGLYRLNSQSKPVNALATKTTVTNNGHTYTINLRHDARWSNGHKVTAHDFVYSWRRTLDPKTKSEFTYVFTNIKNADAIAAGKKQPSTLGVKANGNYQLTITLSKPVAYFKKILAVSTFYPVNQNAVQKYGQKYGTSAAKTVYNGPFTLTGWTGTNNTWTLKKNPTYYDHQLVRLHQINYQVIKSNTTAYNLYQSNKLDTVTLSGEQSVQNKTNPELKTLAGGRIGFIQYNQHDHVAANQKLRTALSLAINRNQLTHKVLANGSIPAKSFGVRNMAKNPKTGADFVDDATVNGTVSYDLAKARTAYRQAQQQLHQKQLTLSITCGDDDASHQIAEFIQGQLTSHLPGLKVNIKAMPFTAMLGKVSKGDYQLNLTSWAMDFADPSQSLTILTSDSNSNMGHYQSKSYDRAMQAAEGTDALNATKRYQDLVQAGKIALNNQAVTPLYEGRSSILVKSHLQGVVYNNFSGAANYRTAYVK</sequence>
<dbReference type="Gene3D" id="3.90.76.10">
    <property type="entry name" value="Dipeptide-binding Protein, Domain 1"/>
    <property type="match status" value="1"/>
</dbReference>
<evidence type="ECO:0000313" key="7">
    <source>
        <dbReference type="EMBL" id="KRK25501.1"/>
    </source>
</evidence>
<feature type="domain" description="Solute-binding protein family 5" evidence="6">
    <location>
        <begin position="81"/>
        <end position="467"/>
    </location>
</feature>
<dbReference type="SUPFAM" id="SSF53850">
    <property type="entry name" value="Periplasmic binding protein-like II"/>
    <property type="match status" value="1"/>
</dbReference>
<dbReference type="GO" id="GO:0042597">
    <property type="term" value="C:periplasmic space"/>
    <property type="evidence" value="ECO:0007669"/>
    <property type="project" value="UniProtKB-ARBA"/>
</dbReference>
<evidence type="ECO:0000259" key="6">
    <source>
        <dbReference type="Pfam" id="PF00496"/>
    </source>
</evidence>
<evidence type="ECO:0000256" key="2">
    <source>
        <dbReference type="ARBA" id="ARBA00005695"/>
    </source>
</evidence>
<evidence type="ECO:0000256" key="3">
    <source>
        <dbReference type="ARBA" id="ARBA00022448"/>
    </source>
</evidence>
<comment type="subcellular location">
    <subcellularLocation>
        <location evidence="1">Cell envelope</location>
    </subcellularLocation>
</comment>
<dbReference type="GeneID" id="49392493"/>
<comment type="similarity">
    <text evidence="2">Belongs to the bacterial solute-binding protein 5 family.</text>
</comment>
<dbReference type="CDD" id="cd08504">
    <property type="entry name" value="PBP2_OppA"/>
    <property type="match status" value="1"/>
</dbReference>
<protein>
    <submittedName>
        <fullName evidence="7">Extracellular protein, peptide binding protein oppa like protein</fullName>
    </submittedName>
</protein>
<keyword evidence="5" id="KW-0653">Protein transport</keyword>
<organism evidence="7 8">
    <name type="scientific">Lactiplantibacillus pentosus DSM 20314</name>
    <dbReference type="NCBI Taxonomy" id="1423791"/>
    <lineage>
        <taxon>Bacteria</taxon>
        <taxon>Bacillati</taxon>
        <taxon>Bacillota</taxon>
        <taxon>Bacilli</taxon>
        <taxon>Lactobacillales</taxon>
        <taxon>Lactobacillaceae</taxon>
        <taxon>Lactiplantibacillus</taxon>
    </lineage>
</organism>
<dbReference type="PANTHER" id="PTHR30290:SF10">
    <property type="entry name" value="PERIPLASMIC OLIGOPEPTIDE-BINDING PROTEIN-RELATED"/>
    <property type="match status" value="1"/>
</dbReference>
<dbReference type="PANTHER" id="PTHR30290">
    <property type="entry name" value="PERIPLASMIC BINDING COMPONENT OF ABC TRANSPORTER"/>
    <property type="match status" value="1"/>
</dbReference>
<dbReference type="InterPro" id="IPR000914">
    <property type="entry name" value="SBP_5_dom"/>
</dbReference>
<gene>
    <name evidence="7" type="ORF">FD24_GL002991</name>
</gene>
<dbReference type="PIRSF" id="PIRSF002741">
    <property type="entry name" value="MppA"/>
    <property type="match status" value="1"/>
</dbReference>
<dbReference type="FunFam" id="3.90.76.10:FF:000001">
    <property type="entry name" value="Oligopeptide ABC transporter substrate-binding protein"/>
    <property type="match status" value="1"/>
</dbReference>
<dbReference type="Pfam" id="PF00496">
    <property type="entry name" value="SBP_bac_5"/>
    <property type="match status" value="1"/>
</dbReference>
<dbReference type="AlphaFoldDB" id="A0A837RCK8"/>
<keyword evidence="5" id="KW-0571">Peptide transport</keyword>
<comment type="caution">
    <text evidence="7">The sequence shown here is derived from an EMBL/GenBank/DDBJ whole genome shotgun (WGS) entry which is preliminary data.</text>
</comment>
<proteinExistence type="inferred from homology"/>
<dbReference type="GO" id="GO:0015833">
    <property type="term" value="P:peptide transport"/>
    <property type="evidence" value="ECO:0007669"/>
    <property type="project" value="UniProtKB-KW"/>
</dbReference>
<dbReference type="GO" id="GO:0030313">
    <property type="term" value="C:cell envelope"/>
    <property type="evidence" value="ECO:0007669"/>
    <property type="project" value="UniProtKB-SubCell"/>
</dbReference>
<dbReference type="InterPro" id="IPR030678">
    <property type="entry name" value="Peptide/Ni-bd"/>
</dbReference>
<dbReference type="Gene3D" id="3.10.105.10">
    <property type="entry name" value="Dipeptide-binding Protein, Domain 3"/>
    <property type="match status" value="1"/>
</dbReference>
<evidence type="ECO:0000256" key="4">
    <source>
        <dbReference type="ARBA" id="ARBA00022729"/>
    </source>
</evidence>
<reference evidence="7 8" key="1">
    <citation type="journal article" date="2015" name="Genome Announc.">
        <title>Expanding the biotechnology potential of lactobacilli through comparative genomics of 213 strains and associated genera.</title>
        <authorList>
            <person name="Sun Z."/>
            <person name="Harris H.M."/>
            <person name="McCann A."/>
            <person name="Guo C."/>
            <person name="Argimon S."/>
            <person name="Zhang W."/>
            <person name="Yang X."/>
            <person name="Jeffery I.B."/>
            <person name="Cooney J.C."/>
            <person name="Kagawa T.F."/>
            <person name="Liu W."/>
            <person name="Song Y."/>
            <person name="Salvetti E."/>
            <person name="Wrobel A."/>
            <person name="Rasinkangas P."/>
            <person name="Parkhill J."/>
            <person name="Rea M.C."/>
            <person name="O'Sullivan O."/>
            <person name="Ritari J."/>
            <person name="Douillard F.P."/>
            <person name="Paul Ross R."/>
            <person name="Yang R."/>
            <person name="Briner A.E."/>
            <person name="Felis G.E."/>
            <person name="de Vos W.M."/>
            <person name="Barrangou R."/>
            <person name="Klaenhammer T.R."/>
            <person name="Caufield P.W."/>
            <person name="Cui Y."/>
            <person name="Zhang H."/>
            <person name="O'Toole P.W."/>
        </authorList>
    </citation>
    <scope>NUCLEOTIDE SEQUENCE [LARGE SCALE GENOMIC DNA]</scope>
    <source>
        <strain evidence="7 8">DSM 20314</strain>
    </source>
</reference>
<dbReference type="Proteomes" id="UP000051020">
    <property type="component" value="Unassembled WGS sequence"/>
</dbReference>
<keyword evidence="3" id="KW-0813">Transport</keyword>
<dbReference type="RefSeq" id="WP_050337993.1">
    <property type="nucleotide sequence ID" value="NZ_AZCU01000007.1"/>
</dbReference>
<name>A0A837RCK8_LACPE</name>
<dbReference type="GO" id="GO:1904680">
    <property type="term" value="F:peptide transmembrane transporter activity"/>
    <property type="evidence" value="ECO:0007669"/>
    <property type="project" value="TreeGrafter"/>
</dbReference>
<evidence type="ECO:0000256" key="1">
    <source>
        <dbReference type="ARBA" id="ARBA00004196"/>
    </source>
</evidence>
<accession>A0A837RCK8</accession>